<evidence type="ECO:0000256" key="1">
    <source>
        <dbReference type="SAM" id="MobiDB-lite"/>
    </source>
</evidence>
<feature type="compositionally biased region" description="Polar residues" evidence="1">
    <location>
        <begin position="1"/>
        <end position="17"/>
    </location>
</feature>
<keyword evidence="3" id="KW-1185">Reference proteome</keyword>
<organism evidence="2 3">
    <name type="scientific">Brevibacterium iodinum ATCC 49514</name>
    <dbReference type="NCBI Taxonomy" id="1255616"/>
    <lineage>
        <taxon>Bacteria</taxon>
        <taxon>Bacillati</taxon>
        <taxon>Actinomycetota</taxon>
        <taxon>Actinomycetes</taxon>
        <taxon>Micrococcales</taxon>
        <taxon>Brevibacteriaceae</taxon>
        <taxon>Brevibacterium</taxon>
    </lineage>
</organism>
<protein>
    <submittedName>
        <fullName evidence="2">Uncharacterized protein</fullName>
    </submittedName>
</protein>
<gene>
    <name evidence="2" type="ORF">BI49514_02328</name>
</gene>
<feature type="region of interest" description="Disordered" evidence="1">
    <location>
        <begin position="1"/>
        <end position="21"/>
    </location>
</feature>
<name>A0A2H1JTM3_9MICO</name>
<sequence>MMPSMTNTPKTQSTTPATDDVVFDPAEVSRVVSLVRHELSVLAQDAKRKRPLYAKSVDEAVARRNASFKALTEFASHLDSMKRT</sequence>
<dbReference type="AlphaFoldDB" id="A0A2H1JTM3"/>
<proteinExistence type="predicted"/>
<dbReference type="EMBL" id="FXYX01000017">
    <property type="protein sequence ID" value="SMX90674.1"/>
    <property type="molecule type" value="Genomic_DNA"/>
</dbReference>
<accession>A0A2H1JTM3</accession>
<reference evidence="3" key="1">
    <citation type="submission" date="2017-03" db="EMBL/GenBank/DDBJ databases">
        <authorList>
            <person name="Monnet C."/>
        </authorList>
    </citation>
    <scope>NUCLEOTIDE SEQUENCE [LARGE SCALE GENOMIC DNA]</scope>
    <source>
        <strain evidence="3">ATCC 49514</strain>
    </source>
</reference>
<evidence type="ECO:0000313" key="2">
    <source>
        <dbReference type="EMBL" id="SMX90674.1"/>
    </source>
</evidence>
<evidence type="ECO:0000313" key="3">
    <source>
        <dbReference type="Proteomes" id="UP000234382"/>
    </source>
</evidence>
<dbReference type="Proteomes" id="UP000234382">
    <property type="component" value="Unassembled WGS sequence"/>
</dbReference>